<dbReference type="AlphaFoldDB" id="A0A6G4MJC1"/>
<comment type="caution">
    <text evidence="1">The sequence shown here is derived from an EMBL/GenBank/DDBJ whole genome shotgun (WGS) entry which is preliminary data.</text>
</comment>
<sequence length="159" mass="17975">MILREVKDVLLRKSSLTFDADTNIFMLEGMDLTLHSNNRIVSVQVAEKYEDEELTKISRCACLFRLQCSIRATEAGQDPETSKVLFEIEAQHDVVFDSDSVVTIEEIEKFSADDIINNAAWPYWKEHVTSLCSKAGLSPLQVPSAQKNDPIKITAKREL</sequence>
<dbReference type="EMBL" id="JAAJRM010000001">
    <property type="protein sequence ID" value="NGF41333.1"/>
    <property type="molecule type" value="Genomic_DNA"/>
</dbReference>
<dbReference type="InterPro" id="IPR035958">
    <property type="entry name" value="SecB-like_sf"/>
</dbReference>
<protein>
    <recommendedName>
        <fullName evidence="2">Preprotein translocase subunit SecB</fullName>
    </recommendedName>
</protein>
<evidence type="ECO:0000313" key="1">
    <source>
        <dbReference type="EMBL" id="NGF41333.1"/>
    </source>
</evidence>
<accession>A0A6G4MJC1</accession>
<dbReference type="GeneID" id="93200517"/>
<evidence type="ECO:0008006" key="2">
    <source>
        <dbReference type="Google" id="ProtNLM"/>
    </source>
</evidence>
<name>A0A6G4MJC1_9ENTR</name>
<gene>
    <name evidence="1" type="ORF">G5635_02760</name>
</gene>
<reference evidence="1" key="1">
    <citation type="submission" date="2020-02" db="EMBL/GenBank/DDBJ databases">
        <title>WGS of Carbapenem-Resistant Enterobacteriaceae.</title>
        <authorList>
            <person name="Tokajian S."/>
            <person name="El Chaar M."/>
            <person name="El Khoury M."/>
        </authorList>
    </citation>
    <scope>NUCLEOTIDE SEQUENCE</scope>
    <source>
        <strain evidence="1">EHM_71</strain>
    </source>
</reference>
<dbReference type="RefSeq" id="WP_006809782.1">
    <property type="nucleotide sequence ID" value="NZ_CABGMU010000054.1"/>
</dbReference>
<organism evidence="1">
    <name type="scientific">Enterobacter hormaechei</name>
    <dbReference type="NCBI Taxonomy" id="158836"/>
    <lineage>
        <taxon>Bacteria</taxon>
        <taxon>Pseudomonadati</taxon>
        <taxon>Pseudomonadota</taxon>
        <taxon>Gammaproteobacteria</taxon>
        <taxon>Enterobacterales</taxon>
        <taxon>Enterobacteriaceae</taxon>
        <taxon>Enterobacter</taxon>
        <taxon>Enterobacter cloacae complex</taxon>
    </lineage>
</organism>
<dbReference type="Gene3D" id="3.10.420.10">
    <property type="entry name" value="SecB-like"/>
    <property type="match status" value="1"/>
</dbReference>
<proteinExistence type="predicted"/>